<protein>
    <recommendedName>
        <fullName evidence="3">Rab-GAP TBC domain-containing protein</fullName>
    </recommendedName>
</protein>
<dbReference type="SMART" id="SM00164">
    <property type="entry name" value="TBC"/>
    <property type="match status" value="1"/>
</dbReference>
<evidence type="ECO:0000313" key="4">
    <source>
        <dbReference type="EMBL" id="GAU93286.1"/>
    </source>
</evidence>
<organism evidence="4 5">
    <name type="scientific">Ramazzottius varieornatus</name>
    <name type="common">Water bear</name>
    <name type="synonym">Tardigrade</name>
    <dbReference type="NCBI Taxonomy" id="947166"/>
    <lineage>
        <taxon>Eukaryota</taxon>
        <taxon>Metazoa</taxon>
        <taxon>Ecdysozoa</taxon>
        <taxon>Tardigrada</taxon>
        <taxon>Eutardigrada</taxon>
        <taxon>Parachela</taxon>
        <taxon>Hypsibioidea</taxon>
        <taxon>Ramazzottiidae</taxon>
        <taxon>Ramazzottius</taxon>
    </lineage>
</organism>
<dbReference type="Gene3D" id="1.10.472.80">
    <property type="entry name" value="Ypt/Rab-GAP domain of gyp1p, domain 3"/>
    <property type="match status" value="1"/>
</dbReference>
<comment type="caution">
    <text evidence="4">The sequence shown here is derived from an EMBL/GenBank/DDBJ whole genome shotgun (WGS) entry which is preliminary data.</text>
</comment>
<keyword evidence="1" id="KW-0343">GTPase activation</keyword>
<dbReference type="Gene3D" id="1.10.8.270">
    <property type="entry name" value="putative rabgap domain of human tbc1 domain family member 14 like domains"/>
    <property type="match status" value="1"/>
</dbReference>
<evidence type="ECO:0000313" key="5">
    <source>
        <dbReference type="Proteomes" id="UP000186922"/>
    </source>
</evidence>
<keyword evidence="5" id="KW-1185">Reference proteome</keyword>
<gene>
    <name evidence="4" type="primary">RvY_05251-1</name>
    <name evidence="4" type="synonym">RvY_05251.1</name>
    <name evidence="4" type="ORF">RvY_05251</name>
</gene>
<feature type="compositionally biased region" description="Low complexity" evidence="2">
    <location>
        <begin position="594"/>
        <end position="605"/>
    </location>
</feature>
<feature type="domain" description="Rab-GAP TBC" evidence="3">
    <location>
        <begin position="198"/>
        <end position="408"/>
    </location>
</feature>
<dbReference type="PROSITE" id="PS50086">
    <property type="entry name" value="TBC_RABGAP"/>
    <property type="match status" value="1"/>
</dbReference>
<dbReference type="AlphaFoldDB" id="A0A1D1UUD7"/>
<evidence type="ECO:0000259" key="3">
    <source>
        <dbReference type="PROSITE" id="PS50086"/>
    </source>
</evidence>
<dbReference type="GO" id="GO:0005776">
    <property type="term" value="C:autophagosome"/>
    <property type="evidence" value="ECO:0007669"/>
    <property type="project" value="TreeGrafter"/>
</dbReference>
<proteinExistence type="predicted"/>
<feature type="region of interest" description="Disordered" evidence="2">
    <location>
        <begin position="587"/>
        <end position="611"/>
    </location>
</feature>
<dbReference type="PANTHER" id="PTHR22957">
    <property type="entry name" value="TBC1 DOMAIN FAMILY MEMBER GTPASE-ACTIVATING PROTEIN"/>
    <property type="match status" value="1"/>
</dbReference>
<sequence>MTDVFALHQMDAVKVRVKKCDGQNTAVYKKFSIDPRITSFEVLRKLLSKAFNIRGEFSISYLARDEAGKPTYTSLLSDWDLDAALLGLSPDSHLRLKVDLQPVEEGYNDWDIICPVDLPDEPSSAMRSPSSSHPLSFRDKFISISKTMDMVTKALNLSEVERRYAKPPMTDVEYRNFLDSDGRLVRPLEFRRSVFLGGVDHNLRKYVWRLILNVFPDGLAGQERLDYMKAKSTEYYRIRDSWKARFSNGEMTHQLQFITNLVRKDVLRTDRTQKFYAGSDENKNVLALFNVLTTYAMTHPSVSYCQGMSDLASPLLVVMKDEAHAYICFCGLMKRMKRNFRSDGLSLTLKFDHLKKIIAYYDPEFHSYLVQNDCDELLFCYRWLLVELKREFAFEDALHILEVIWSSLPPDPPAHELELTEMGFFDEGDDSGLHFTRGDPRTTTSSKSSSGHSSGRPSKRGSVISGEGDDQSHSSSEDSNDYVLMSDSLTDNLEKQLVYLEISTADASQRCRNASEVSSSSADSQCRLARPSSAYSMDNTLTDSKVEFLLPPSNISRTNSDLSDISSLPSADASPTAVVRRRWPQSVMDSGVDASAPSPSESSKSQLPRPQELGDGNPFLIFLCATILLQQRDCIMSNQMQQHFELAMHFDKLIKRHNLHKILLQARRLFTDYLKTQQSLQDEAESHAEDGAHNF</sequence>
<dbReference type="GO" id="GO:0005096">
    <property type="term" value="F:GTPase activator activity"/>
    <property type="evidence" value="ECO:0007669"/>
    <property type="project" value="UniProtKB-KW"/>
</dbReference>
<evidence type="ECO:0000256" key="1">
    <source>
        <dbReference type="ARBA" id="ARBA00022468"/>
    </source>
</evidence>
<evidence type="ECO:0000256" key="2">
    <source>
        <dbReference type="SAM" id="MobiDB-lite"/>
    </source>
</evidence>
<dbReference type="InterPro" id="IPR035969">
    <property type="entry name" value="Rab-GAP_TBC_sf"/>
</dbReference>
<accession>A0A1D1UUD7</accession>
<feature type="compositionally biased region" description="Low complexity" evidence="2">
    <location>
        <begin position="441"/>
        <end position="462"/>
    </location>
</feature>
<dbReference type="Proteomes" id="UP000186922">
    <property type="component" value="Unassembled WGS sequence"/>
</dbReference>
<dbReference type="GO" id="GO:1901096">
    <property type="term" value="P:regulation of autophagosome maturation"/>
    <property type="evidence" value="ECO:0007669"/>
    <property type="project" value="TreeGrafter"/>
</dbReference>
<dbReference type="STRING" id="947166.A0A1D1UUD7"/>
<dbReference type="Pfam" id="PF00566">
    <property type="entry name" value="RabGAP-TBC"/>
    <property type="match status" value="1"/>
</dbReference>
<dbReference type="EMBL" id="BDGG01000002">
    <property type="protein sequence ID" value="GAU93286.1"/>
    <property type="molecule type" value="Genomic_DNA"/>
</dbReference>
<dbReference type="FunFam" id="1.10.8.270:FF:000041">
    <property type="entry name" value="TBC1 domain family member 25"/>
    <property type="match status" value="1"/>
</dbReference>
<dbReference type="InterPro" id="IPR000195">
    <property type="entry name" value="Rab-GAP-TBC_dom"/>
</dbReference>
<dbReference type="SUPFAM" id="SSF47923">
    <property type="entry name" value="Ypt/Rab-GAP domain of gyp1p"/>
    <property type="match status" value="2"/>
</dbReference>
<dbReference type="PANTHER" id="PTHR22957:SF333">
    <property type="entry name" value="TBC1 DOMAIN FAMILY MEMBER 25"/>
    <property type="match status" value="1"/>
</dbReference>
<feature type="region of interest" description="Disordered" evidence="2">
    <location>
        <begin position="435"/>
        <end position="482"/>
    </location>
</feature>
<reference evidence="4 5" key="1">
    <citation type="journal article" date="2016" name="Nat. Commun.">
        <title>Extremotolerant tardigrade genome and improved radiotolerance of human cultured cells by tardigrade-unique protein.</title>
        <authorList>
            <person name="Hashimoto T."/>
            <person name="Horikawa D.D."/>
            <person name="Saito Y."/>
            <person name="Kuwahara H."/>
            <person name="Kozuka-Hata H."/>
            <person name="Shin-I T."/>
            <person name="Minakuchi Y."/>
            <person name="Ohishi K."/>
            <person name="Motoyama A."/>
            <person name="Aizu T."/>
            <person name="Enomoto A."/>
            <person name="Kondo K."/>
            <person name="Tanaka S."/>
            <person name="Hara Y."/>
            <person name="Koshikawa S."/>
            <person name="Sagara H."/>
            <person name="Miura T."/>
            <person name="Yokobori S."/>
            <person name="Miyagawa K."/>
            <person name="Suzuki Y."/>
            <person name="Kubo T."/>
            <person name="Oyama M."/>
            <person name="Kohara Y."/>
            <person name="Fujiyama A."/>
            <person name="Arakawa K."/>
            <person name="Katayama T."/>
            <person name="Toyoda A."/>
            <person name="Kunieda T."/>
        </authorList>
    </citation>
    <scope>NUCLEOTIDE SEQUENCE [LARGE SCALE GENOMIC DNA]</scope>
    <source>
        <strain evidence="4 5">YOKOZUNA-1</strain>
    </source>
</reference>
<dbReference type="OrthoDB" id="10264062at2759"/>
<name>A0A1D1UUD7_RAMVA</name>